<dbReference type="Gene3D" id="3.10.50.40">
    <property type="match status" value="1"/>
</dbReference>
<feature type="chain" id="PRO_5001699062" description="Peptidyl-prolyl cis-trans isomerase" evidence="7">
    <location>
        <begin position="19"/>
        <end position="169"/>
    </location>
</feature>
<evidence type="ECO:0000313" key="9">
    <source>
        <dbReference type="EMBL" id="KEO88892.1"/>
    </source>
</evidence>
<dbReference type="InterPro" id="IPR046357">
    <property type="entry name" value="PPIase_dom_sf"/>
</dbReference>
<evidence type="ECO:0000256" key="4">
    <source>
        <dbReference type="PROSITE-ProRule" id="PRU00277"/>
    </source>
</evidence>
<accession>A0A074MTC2</accession>
<dbReference type="InterPro" id="IPR001179">
    <property type="entry name" value="PPIase_FKBP_dom"/>
</dbReference>
<evidence type="ECO:0000256" key="1">
    <source>
        <dbReference type="ARBA" id="ARBA00000971"/>
    </source>
</evidence>
<evidence type="ECO:0000259" key="8">
    <source>
        <dbReference type="PROSITE" id="PS50059"/>
    </source>
</evidence>
<evidence type="ECO:0000256" key="6">
    <source>
        <dbReference type="SAM" id="MobiDB-lite"/>
    </source>
</evidence>
<feature type="region of interest" description="Disordered" evidence="6">
    <location>
        <begin position="19"/>
        <end position="39"/>
    </location>
</feature>
<dbReference type="EC" id="5.2.1.8" evidence="5"/>
<reference evidence="9 10" key="1">
    <citation type="submission" date="2014-04" db="EMBL/GenBank/DDBJ databases">
        <title>A comprehensive comparison of genomes of Erythrobacter spp. strains.</title>
        <authorList>
            <person name="Zheng Q."/>
        </authorList>
    </citation>
    <scope>NUCLEOTIDE SEQUENCE [LARGE SCALE GENOMIC DNA]</scope>
    <source>
        <strain evidence="9 10">DSM 6997</strain>
    </source>
</reference>
<dbReference type="STRING" id="1044.EH31_15790"/>
<comment type="similarity">
    <text evidence="5">Belongs to the FKBP-type PPIase family.</text>
</comment>
<evidence type="ECO:0000256" key="3">
    <source>
        <dbReference type="ARBA" id="ARBA00023235"/>
    </source>
</evidence>
<feature type="domain" description="PPIase FKBP-type" evidence="8">
    <location>
        <begin position="82"/>
        <end position="167"/>
    </location>
</feature>
<dbReference type="PANTHER" id="PTHR45779">
    <property type="entry name" value="PEPTIDYLPROLYL ISOMERASE"/>
    <property type="match status" value="1"/>
</dbReference>
<dbReference type="AlphaFoldDB" id="A0A074MTC2"/>
<organism evidence="9 10">
    <name type="scientific">Erythrobacter longus</name>
    <dbReference type="NCBI Taxonomy" id="1044"/>
    <lineage>
        <taxon>Bacteria</taxon>
        <taxon>Pseudomonadati</taxon>
        <taxon>Pseudomonadota</taxon>
        <taxon>Alphaproteobacteria</taxon>
        <taxon>Sphingomonadales</taxon>
        <taxon>Erythrobacteraceae</taxon>
        <taxon>Erythrobacter/Porphyrobacter group</taxon>
        <taxon>Erythrobacter</taxon>
    </lineage>
</organism>
<dbReference type="Proteomes" id="UP000027647">
    <property type="component" value="Unassembled WGS sequence"/>
</dbReference>
<name>A0A074MTC2_ERYLO</name>
<dbReference type="PROSITE" id="PS50059">
    <property type="entry name" value="FKBP_PPIASE"/>
    <property type="match status" value="1"/>
</dbReference>
<dbReference type="eggNOG" id="COG0545">
    <property type="taxonomic scope" value="Bacteria"/>
</dbReference>
<comment type="catalytic activity">
    <reaction evidence="1 4 5">
        <text>[protein]-peptidylproline (omega=180) = [protein]-peptidylproline (omega=0)</text>
        <dbReference type="Rhea" id="RHEA:16237"/>
        <dbReference type="Rhea" id="RHEA-COMP:10747"/>
        <dbReference type="Rhea" id="RHEA-COMP:10748"/>
        <dbReference type="ChEBI" id="CHEBI:83833"/>
        <dbReference type="ChEBI" id="CHEBI:83834"/>
        <dbReference type="EC" id="5.2.1.8"/>
    </reaction>
</comment>
<sequence>MQFAAFACGMVFATSANAQSGDTATQATGPSTAAEQDQRSYHNAQQSYLAGLQAKDGWYTMEGGLRWRYLEYKGTGDSPTPADTVTVHYAGTFIDGKTFDSSYDRGEPATFPLSGLVKAWEMAIPEMRVGETIELAAPASLAYGPRGRGPIPGGATLVFKVELISIEGR</sequence>
<evidence type="ECO:0000256" key="2">
    <source>
        <dbReference type="ARBA" id="ARBA00023110"/>
    </source>
</evidence>
<dbReference type="EMBL" id="JMIW01000007">
    <property type="protein sequence ID" value="KEO88892.1"/>
    <property type="molecule type" value="Genomic_DNA"/>
</dbReference>
<keyword evidence="10" id="KW-1185">Reference proteome</keyword>
<gene>
    <name evidence="9" type="ORF">EH31_15790</name>
</gene>
<protein>
    <recommendedName>
        <fullName evidence="5">Peptidyl-prolyl cis-trans isomerase</fullName>
        <ecNumber evidence="5">5.2.1.8</ecNumber>
    </recommendedName>
</protein>
<evidence type="ECO:0000256" key="5">
    <source>
        <dbReference type="RuleBase" id="RU003915"/>
    </source>
</evidence>
<evidence type="ECO:0000256" key="7">
    <source>
        <dbReference type="SAM" id="SignalP"/>
    </source>
</evidence>
<dbReference type="Pfam" id="PF00254">
    <property type="entry name" value="FKBP_C"/>
    <property type="match status" value="1"/>
</dbReference>
<feature type="signal peptide" evidence="7">
    <location>
        <begin position="1"/>
        <end position="18"/>
    </location>
</feature>
<dbReference type="GO" id="GO:0003755">
    <property type="term" value="F:peptidyl-prolyl cis-trans isomerase activity"/>
    <property type="evidence" value="ECO:0007669"/>
    <property type="project" value="UniProtKB-UniRule"/>
</dbReference>
<evidence type="ECO:0000313" key="10">
    <source>
        <dbReference type="Proteomes" id="UP000027647"/>
    </source>
</evidence>
<keyword evidence="3 4" id="KW-0413">Isomerase</keyword>
<keyword evidence="7" id="KW-0732">Signal</keyword>
<dbReference type="SUPFAM" id="SSF54534">
    <property type="entry name" value="FKBP-like"/>
    <property type="match status" value="1"/>
</dbReference>
<proteinExistence type="inferred from homology"/>
<keyword evidence="2 4" id="KW-0697">Rotamase</keyword>
<comment type="caution">
    <text evidence="9">The sequence shown here is derived from an EMBL/GenBank/DDBJ whole genome shotgun (WGS) entry which is preliminary data.</text>
</comment>
<dbReference type="InterPro" id="IPR044609">
    <property type="entry name" value="FKBP2/11"/>
</dbReference>
<dbReference type="PANTHER" id="PTHR45779:SF7">
    <property type="entry name" value="PEPTIDYLPROLYL ISOMERASE"/>
    <property type="match status" value="1"/>
</dbReference>